<evidence type="ECO:0000313" key="13">
    <source>
        <dbReference type="EMBL" id="CAF1357881.1"/>
    </source>
</evidence>
<dbReference type="GO" id="GO:0005524">
    <property type="term" value="F:ATP binding"/>
    <property type="evidence" value="ECO:0007669"/>
    <property type="project" value="UniProtKB-UniRule"/>
</dbReference>
<dbReference type="GO" id="GO:0071555">
    <property type="term" value="P:cell wall organization"/>
    <property type="evidence" value="ECO:0007669"/>
    <property type="project" value="UniProtKB-KW"/>
</dbReference>
<dbReference type="SUPFAM" id="SSF52440">
    <property type="entry name" value="PreATP-grasp domain"/>
    <property type="match status" value="1"/>
</dbReference>
<comment type="caution">
    <text evidence="12">The sequence shown here is derived from an EMBL/GenBank/DDBJ whole genome shotgun (WGS) entry which is preliminary data.</text>
</comment>
<dbReference type="EMBL" id="CAJNOJ010000271">
    <property type="protein sequence ID" value="CAF1357881.1"/>
    <property type="molecule type" value="Genomic_DNA"/>
</dbReference>
<dbReference type="InterPro" id="IPR011095">
    <property type="entry name" value="Dala_Dala_lig_C"/>
</dbReference>
<dbReference type="PROSITE" id="PS50975">
    <property type="entry name" value="ATP_GRASP"/>
    <property type="match status" value="1"/>
</dbReference>
<dbReference type="OrthoDB" id="7679175at2759"/>
<evidence type="ECO:0000256" key="3">
    <source>
        <dbReference type="ARBA" id="ARBA00022490"/>
    </source>
</evidence>
<keyword evidence="9" id="KW-0961">Cell wall biogenesis/degradation</keyword>
<dbReference type="Gene3D" id="3.30.470.20">
    <property type="entry name" value="ATP-grasp fold, B domain"/>
    <property type="match status" value="1"/>
</dbReference>
<dbReference type="Proteomes" id="UP000663852">
    <property type="component" value="Unassembled WGS sequence"/>
</dbReference>
<dbReference type="GO" id="GO:0008360">
    <property type="term" value="P:regulation of cell shape"/>
    <property type="evidence" value="ECO:0007669"/>
    <property type="project" value="UniProtKB-KW"/>
</dbReference>
<accession>A0A815FE25</accession>
<keyword evidence="3" id="KW-0963">Cytoplasm</keyword>
<name>A0A815FE25_ADIRI</name>
<dbReference type="SUPFAM" id="SSF56059">
    <property type="entry name" value="Glutathione synthetase ATP-binding domain-like"/>
    <property type="match status" value="1"/>
</dbReference>
<evidence type="ECO:0000256" key="4">
    <source>
        <dbReference type="ARBA" id="ARBA00022598"/>
    </source>
</evidence>
<sequence>MEHENRKALVAILAGGYSPEGAVALWSGKHLEKIFEGDKDYHTYLIHVNKDGWHYEDAKSNGQRFHVDRNDFTLLLPTEGKIKFDLAVLFVGGSPGEDGQLQGYLQITKVPFVGCDLLSSAVTFNKSIASRLVRSFNSPVVHVSPSIDVFYSVPIGDSTVLSTLNTGYLSLPVIVKPANSGSSLGVSKVSDISQLTSALARAFEESNHIIVEQFIHGREITVGVFRISNQIQILPITEIVHSNKSAFYDAQTKLEGNDETQVITPANLSEDTKKRVEAGAIELYEKFHLNGLVRIDLMLQYPDEKVFFLEVNSAPGQTEYSIITQQLAKAGWQGARLVDFYKQLFKEALVIKY</sequence>
<dbReference type="PANTHER" id="PTHR23132:SF23">
    <property type="entry name" value="D-ALANINE--D-ALANINE LIGASE B"/>
    <property type="match status" value="1"/>
</dbReference>
<dbReference type="InterPro" id="IPR013815">
    <property type="entry name" value="ATP_grasp_subdomain_1"/>
</dbReference>
<evidence type="ECO:0000256" key="8">
    <source>
        <dbReference type="ARBA" id="ARBA00022984"/>
    </source>
</evidence>
<evidence type="ECO:0000313" key="12">
    <source>
        <dbReference type="EMBL" id="CAF1322231.1"/>
    </source>
</evidence>
<reference evidence="12" key="1">
    <citation type="submission" date="2021-02" db="EMBL/GenBank/DDBJ databases">
        <authorList>
            <person name="Nowell W R."/>
        </authorList>
    </citation>
    <scope>NUCLEOTIDE SEQUENCE</scope>
</reference>
<evidence type="ECO:0000256" key="10">
    <source>
        <dbReference type="PROSITE-ProRule" id="PRU00409"/>
    </source>
</evidence>
<dbReference type="GO" id="GO:0005737">
    <property type="term" value="C:cytoplasm"/>
    <property type="evidence" value="ECO:0007669"/>
    <property type="project" value="UniProtKB-SubCell"/>
</dbReference>
<dbReference type="EMBL" id="CAJNOR010002643">
    <property type="protein sequence ID" value="CAF1322231.1"/>
    <property type="molecule type" value="Genomic_DNA"/>
</dbReference>
<dbReference type="GO" id="GO:0046872">
    <property type="term" value="F:metal ion binding"/>
    <property type="evidence" value="ECO:0007669"/>
    <property type="project" value="InterPro"/>
</dbReference>
<evidence type="ECO:0000256" key="2">
    <source>
        <dbReference type="ARBA" id="ARBA00010871"/>
    </source>
</evidence>
<evidence type="ECO:0000259" key="11">
    <source>
        <dbReference type="PROSITE" id="PS50975"/>
    </source>
</evidence>
<evidence type="ECO:0000256" key="1">
    <source>
        <dbReference type="ARBA" id="ARBA00004496"/>
    </source>
</evidence>
<evidence type="ECO:0000256" key="6">
    <source>
        <dbReference type="ARBA" id="ARBA00022840"/>
    </source>
</evidence>
<dbReference type="InterPro" id="IPR011127">
    <property type="entry name" value="Dala_Dala_lig_N"/>
</dbReference>
<dbReference type="Pfam" id="PF07478">
    <property type="entry name" value="Dala_Dala_lig_C"/>
    <property type="match status" value="1"/>
</dbReference>
<keyword evidence="6 10" id="KW-0067">ATP-binding</keyword>
<dbReference type="PROSITE" id="PS00844">
    <property type="entry name" value="DALA_DALA_LIGASE_2"/>
    <property type="match status" value="1"/>
</dbReference>
<feature type="domain" description="ATP-grasp" evidence="11">
    <location>
        <begin position="145"/>
        <end position="349"/>
    </location>
</feature>
<evidence type="ECO:0000313" key="14">
    <source>
        <dbReference type="Proteomes" id="UP000663828"/>
    </source>
</evidence>
<evidence type="ECO:0000256" key="7">
    <source>
        <dbReference type="ARBA" id="ARBA00022960"/>
    </source>
</evidence>
<keyword evidence="8" id="KW-0573">Peptidoglycan synthesis</keyword>
<evidence type="ECO:0000256" key="5">
    <source>
        <dbReference type="ARBA" id="ARBA00022741"/>
    </source>
</evidence>
<comment type="similarity">
    <text evidence="2">Belongs to the D-alanine--D-alanine ligase family.</text>
</comment>
<dbReference type="InterPro" id="IPR011761">
    <property type="entry name" value="ATP-grasp"/>
</dbReference>
<keyword evidence="5 10" id="KW-0547">Nucleotide-binding</keyword>
<dbReference type="Proteomes" id="UP000663828">
    <property type="component" value="Unassembled WGS sequence"/>
</dbReference>
<keyword evidence="7" id="KW-0133">Cell shape</keyword>
<dbReference type="InterPro" id="IPR005905">
    <property type="entry name" value="D_ala_D_ala"/>
</dbReference>
<dbReference type="PANTHER" id="PTHR23132">
    <property type="entry name" value="D-ALANINE--D-ALANINE LIGASE"/>
    <property type="match status" value="1"/>
</dbReference>
<protein>
    <recommendedName>
        <fullName evidence="11">ATP-grasp domain-containing protein</fullName>
    </recommendedName>
</protein>
<dbReference type="Pfam" id="PF01820">
    <property type="entry name" value="Dala_Dala_lig_N"/>
    <property type="match status" value="1"/>
</dbReference>
<keyword evidence="4" id="KW-0436">Ligase</keyword>
<organism evidence="12 14">
    <name type="scientific">Adineta ricciae</name>
    <name type="common">Rotifer</name>
    <dbReference type="NCBI Taxonomy" id="249248"/>
    <lineage>
        <taxon>Eukaryota</taxon>
        <taxon>Metazoa</taxon>
        <taxon>Spiralia</taxon>
        <taxon>Gnathifera</taxon>
        <taxon>Rotifera</taxon>
        <taxon>Eurotatoria</taxon>
        <taxon>Bdelloidea</taxon>
        <taxon>Adinetida</taxon>
        <taxon>Adinetidae</taxon>
        <taxon>Adineta</taxon>
    </lineage>
</organism>
<dbReference type="InterPro" id="IPR000291">
    <property type="entry name" value="D-Ala_lig_Van_CS"/>
</dbReference>
<dbReference type="Gene3D" id="3.40.50.20">
    <property type="match status" value="1"/>
</dbReference>
<evidence type="ECO:0000256" key="9">
    <source>
        <dbReference type="ARBA" id="ARBA00023316"/>
    </source>
</evidence>
<dbReference type="Gene3D" id="3.30.1490.20">
    <property type="entry name" value="ATP-grasp fold, A domain"/>
    <property type="match status" value="1"/>
</dbReference>
<keyword evidence="14" id="KW-1185">Reference proteome</keyword>
<dbReference type="AlphaFoldDB" id="A0A815FE25"/>
<dbReference type="PIRSF" id="PIRSF039102">
    <property type="entry name" value="Ddl/VanB"/>
    <property type="match status" value="1"/>
</dbReference>
<dbReference type="InterPro" id="IPR016185">
    <property type="entry name" value="PreATP-grasp_dom_sf"/>
</dbReference>
<dbReference type="GO" id="GO:0008716">
    <property type="term" value="F:D-alanine-D-alanine ligase activity"/>
    <property type="evidence" value="ECO:0007669"/>
    <property type="project" value="InterPro"/>
</dbReference>
<comment type="subcellular location">
    <subcellularLocation>
        <location evidence="1">Cytoplasm</location>
    </subcellularLocation>
</comment>
<dbReference type="HAMAP" id="MF_00047">
    <property type="entry name" value="Dala_Dala_lig"/>
    <property type="match status" value="1"/>
</dbReference>
<gene>
    <name evidence="13" type="ORF">EDS130_LOCUS33646</name>
    <name evidence="12" type="ORF">XAT740_LOCUS29975</name>
</gene>
<proteinExistence type="inferred from homology"/>